<dbReference type="OrthoDB" id="9757976at2"/>
<dbReference type="CDD" id="cd10150">
    <property type="entry name" value="CobN_like"/>
    <property type="match status" value="1"/>
</dbReference>
<accession>A0A3M0CCC8</accession>
<dbReference type="PANTHER" id="PTHR44119">
    <property type="entry name" value="MAGNESIUM-CHELATASE SUBUNIT CHLH, CHLOROPLASTIC"/>
    <property type="match status" value="1"/>
</dbReference>
<evidence type="ECO:0000313" key="3">
    <source>
        <dbReference type="EMBL" id="RMB00683.1"/>
    </source>
</evidence>
<proteinExistence type="predicted"/>
<evidence type="ECO:0000259" key="2">
    <source>
        <dbReference type="Pfam" id="PF02514"/>
    </source>
</evidence>
<dbReference type="InterPro" id="IPR003672">
    <property type="entry name" value="CobN/Mg_chltase"/>
</dbReference>
<dbReference type="Proteomes" id="UP000271227">
    <property type="component" value="Unassembled WGS sequence"/>
</dbReference>
<feature type="domain" description="CobN/magnesium chelatase" evidence="2">
    <location>
        <begin position="149"/>
        <end position="473"/>
    </location>
</feature>
<keyword evidence="1" id="KW-0812">Transmembrane</keyword>
<dbReference type="InParanoid" id="A0A3M0CCC8"/>
<feature type="domain" description="CobN/magnesium chelatase" evidence="2">
    <location>
        <begin position="822"/>
        <end position="1264"/>
    </location>
</feature>
<sequence length="1375" mass="147025">MRINAVTGLLLSVIAALALPTGTAWAKTLVGIVSERNSAAAAAAAALFRDRSDAEIRLRTPRQLAALSDRQIAALLDAGDALLIAGVFGDDAGRLARIVEQIAPDIPVFAVSATRALVLKSRGWDGRPVTLAEIEDTASAATPWQRANAYWQARGPENLANLFAFLIAGQGGTVPDPDPVPAIRFSARQGAADAPLIALVDYDTGDQAGNIDLHDALCTALQKAGLACLSVFADWGLASAEALERLRPHRPAGVIMMQDFAVGGSHRARADRALEALDVPVLKAIRLNEKTETAWRADADGLPVDSVYYRVAMPELSGSGQPMVLAAGAPPRLDPVSGIEIRVTRPVAAEVAGIARRMAAWVRLRNTRNADKRLAIIYYNHPPGRHNIGADNLDVPASLLAILNRLKAEGYDVGDLPDTPAALLALIQERAVNLPENDAALKAMGAGAFTLPVPAYRTWFSGLPARVQAEMTDGPLAALQLRVRAALDDRAFDRARRLVTDAVHDMAFVIEGAPARFHARAEDLLDQLDAAYMAAIDGAQRWPDIRSLSAALMRQGIEGLRGWGLPPGTVMTVGGRFVFPGLRFGNILIAPQPPRGWEVNEEVLHANMSVPPTHQYLAFYRWLHDTVRPHAMIHLGRHSTYEFLPGPRVGLAGDTYSRLIAGDVPGLYPYIVDGVGEGLQAKRRGLAVMVDHLTPPLKATPFYDQLLGLRQLVETFEAADPSPAGDAARTRALSRIRAQVTALGIRDALISELEAEHGGAGTMDFETVDPDLLVHEVGHFLTDMQEDFMPLGLHVFGQPWSEAAVDTMLASMGDAAARESLTISPDREMAALMAGLDGRFILPGKGNDPLRAPDALPTGRNFFGLDASLVPNLIAWDLGAAMARQATDGDGTEAVVLWASDTVRDGGVMMAFGLNLMGVKPVWNARGILQGLERLPLPPGQRRRDVTFVASGLFRDLYGVQMAWLDKAGLLALDGSSLVIGRDHPHLVLALEAALAPLGELRAPGGEPLDRNEIAAHWVAALRDEKAPAPVAGRRASLRVFGPAPGRYGAGVNRLAERSGAWRDRAEIARSYIARMGHAYGADVSGAARQTLFRDRLALADQSFLGRASNLYGLVDNNDAFDYLGGLNMAVEAAGGTPARGFVVDVSDPASPDMTPLASAIVREVRGRQLNPAWIRALMAHGYAGARTMNTAFFENLWGWEVTDPALFSDRIWAEAKAVYLDDRHDLGVDTFLDTQAARPVKANILAIMLVAAHKGYWQADEATVAELAEAFARVVAAAGLPGSGHTRPDHPMLDWIAGKLPDDLAEVLAAARDAARGDTAAQATAPETVPETVRELKPVPRDRAAPSSPLIWVLALAAAVLLGGGILIGRRTTV</sequence>
<organism evidence="3 4">
    <name type="scientific">Eilatimonas milleporae</name>
    <dbReference type="NCBI Taxonomy" id="911205"/>
    <lineage>
        <taxon>Bacteria</taxon>
        <taxon>Pseudomonadati</taxon>
        <taxon>Pseudomonadota</taxon>
        <taxon>Alphaproteobacteria</taxon>
        <taxon>Kordiimonadales</taxon>
        <taxon>Kordiimonadaceae</taxon>
        <taxon>Eilatimonas</taxon>
    </lineage>
</organism>
<dbReference type="Pfam" id="PF02514">
    <property type="entry name" value="CobN-Mg_chel"/>
    <property type="match status" value="3"/>
</dbReference>
<keyword evidence="1" id="KW-1133">Transmembrane helix</keyword>
<name>A0A3M0CCC8_9PROT</name>
<evidence type="ECO:0000313" key="4">
    <source>
        <dbReference type="Proteomes" id="UP000271227"/>
    </source>
</evidence>
<protein>
    <submittedName>
        <fullName evidence="3">Cobaltochelatase CobN subunit</fullName>
    </submittedName>
</protein>
<keyword evidence="4" id="KW-1185">Reference proteome</keyword>
<gene>
    <name evidence="3" type="ORF">BXY39_3871</name>
</gene>
<reference evidence="3 4" key="1">
    <citation type="submission" date="2018-10" db="EMBL/GenBank/DDBJ databases">
        <title>Genomic Encyclopedia of Archaeal and Bacterial Type Strains, Phase II (KMG-II): from individual species to whole genera.</title>
        <authorList>
            <person name="Goeker M."/>
        </authorList>
    </citation>
    <scope>NUCLEOTIDE SEQUENCE [LARGE SCALE GENOMIC DNA]</scope>
    <source>
        <strain evidence="3 4">DSM 25217</strain>
    </source>
</reference>
<evidence type="ECO:0000256" key="1">
    <source>
        <dbReference type="SAM" id="Phobius"/>
    </source>
</evidence>
<keyword evidence="1" id="KW-0472">Membrane</keyword>
<dbReference type="EMBL" id="REFR01000017">
    <property type="protein sequence ID" value="RMB00683.1"/>
    <property type="molecule type" value="Genomic_DNA"/>
</dbReference>
<feature type="domain" description="CobN/magnesium chelatase" evidence="2">
    <location>
        <begin position="561"/>
        <end position="815"/>
    </location>
</feature>
<dbReference type="PANTHER" id="PTHR44119:SF4">
    <property type="entry name" value="AEROBIC COBALTOCHELATASE SUBUNIT COBN"/>
    <property type="match status" value="1"/>
</dbReference>
<dbReference type="RefSeq" id="WP_121940512.1">
    <property type="nucleotide sequence ID" value="NZ_REFR01000017.1"/>
</dbReference>
<comment type="caution">
    <text evidence="3">The sequence shown here is derived from an EMBL/GenBank/DDBJ whole genome shotgun (WGS) entry which is preliminary data.</text>
</comment>
<feature type="transmembrane region" description="Helical" evidence="1">
    <location>
        <begin position="1351"/>
        <end position="1370"/>
    </location>
</feature>